<dbReference type="EMBL" id="CADCXU010029460">
    <property type="protein sequence ID" value="CAB0015768.1"/>
    <property type="molecule type" value="Genomic_DNA"/>
</dbReference>
<proteinExistence type="predicted"/>
<accession>A0A6H5HH54</accession>
<reference evidence="1 2" key="1">
    <citation type="submission" date="2020-02" db="EMBL/GenBank/DDBJ databases">
        <authorList>
            <person name="Ferguson B K."/>
        </authorList>
    </citation>
    <scope>NUCLEOTIDE SEQUENCE [LARGE SCALE GENOMIC DNA]</scope>
</reference>
<gene>
    <name evidence="1" type="ORF">NTEN_LOCUS20108</name>
</gene>
<protein>
    <submittedName>
        <fullName evidence="1">Uncharacterized protein</fullName>
    </submittedName>
</protein>
<keyword evidence="2" id="KW-1185">Reference proteome</keyword>
<sequence length="257" mass="28681">MPSPNFLGPVSKFLETRAVTICSNFQSFSWVGSRVGEDVRNQDPCNENRWVQLGSCSSSQTIHYLSSKYKISQGEVVVPHLPELGEEMTKLEHSMIPIRLWAEQRVRTISRISVNVLVLKTAFKDHASKDIASRIRNATDPFGPTHWRLRLPMKPVVVFHQHNFISRYEFRELGYQSRKRYNIFKAGCERKDQKTDTVHDLLFGPASQPIPRATIRPTAASGERPGLAISSSPASARATAAAATAVHSSPAQLSTVV</sequence>
<evidence type="ECO:0000313" key="1">
    <source>
        <dbReference type="EMBL" id="CAB0015768.1"/>
    </source>
</evidence>
<organism evidence="1 2">
    <name type="scientific">Nesidiocoris tenuis</name>
    <dbReference type="NCBI Taxonomy" id="355587"/>
    <lineage>
        <taxon>Eukaryota</taxon>
        <taxon>Metazoa</taxon>
        <taxon>Ecdysozoa</taxon>
        <taxon>Arthropoda</taxon>
        <taxon>Hexapoda</taxon>
        <taxon>Insecta</taxon>
        <taxon>Pterygota</taxon>
        <taxon>Neoptera</taxon>
        <taxon>Paraneoptera</taxon>
        <taxon>Hemiptera</taxon>
        <taxon>Heteroptera</taxon>
        <taxon>Panheteroptera</taxon>
        <taxon>Cimicomorpha</taxon>
        <taxon>Miridae</taxon>
        <taxon>Dicyphina</taxon>
        <taxon>Nesidiocoris</taxon>
    </lineage>
</organism>
<dbReference type="Proteomes" id="UP000479000">
    <property type="component" value="Unassembled WGS sequence"/>
</dbReference>
<evidence type="ECO:0000313" key="2">
    <source>
        <dbReference type="Proteomes" id="UP000479000"/>
    </source>
</evidence>
<dbReference type="AlphaFoldDB" id="A0A6H5HH54"/>
<name>A0A6H5HH54_9HEMI</name>